<keyword evidence="7" id="KW-1185">Reference proteome</keyword>
<organism evidence="6 7">
    <name type="scientific">Streptomyces humicola</name>
    <dbReference type="NCBI Taxonomy" id="2953240"/>
    <lineage>
        <taxon>Bacteria</taxon>
        <taxon>Bacillati</taxon>
        <taxon>Actinomycetota</taxon>
        <taxon>Actinomycetes</taxon>
        <taxon>Kitasatosporales</taxon>
        <taxon>Streptomycetaceae</taxon>
        <taxon>Streptomyces</taxon>
    </lineage>
</organism>
<dbReference type="Proteomes" id="UP001057702">
    <property type="component" value="Unassembled WGS sequence"/>
</dbReference>
<feature type="region of interest" description="Disordered" evidence="1">
    <location>
        <begin position="241"/>
        <end position="298"/>
    </location>
</feature>
<feature type="signal peptide" evidence="2">
    <location>
        <begin position="1"/>
        <end position="26"/>
    </location>
</feature>
<dbReference type="InterPro" id="IPR012939">
    <property type="entry name" value="Glyco_hydro_92"/>
</dbReference>
<accession>A0ABT1PP42</accession>
<evidence type="ECO:0000259" key="5">
    <source>
        <dbReference type="Pfam" id="PF17678"/>
    </source>
</evidence>
<gene>
    <name evidence="6" type="ORF">NGB36_02190</name>
</gene>
<evidence type="ECO:0000256" key="1">
    <source>
        <dbReference type="SAM" id="MobiDB-lite"/>
    </source>
</evidence>
<dbReference type="InterPro" id="IPR014756">
    <property type="entry name" value="Ig_E-set"/>
</dbReference>
<dbReference type="InterPro" id="IPR050883">
    <property type="entry name" value="PNGase"/>
</dbReference>
<dbReference type="InterPro" id="IPR014718">
    <property type="entry name" value="GH-type_carb-bd"/>
</dbReference>
<dbReference type="SUPFAM" id="SSF48208">
    <property type="entry name" value="Six-hairpin glycosidases"/>
    <property type="match status" value="1"/>
</dbReference>
<dbReference type="Gene3D" id="3.30.2080.10">
    <property type="entry name" value="GH92 mannosidase domain"/>
    <property type="match status" value="1"/>
</dbReference>
<feature type="domain" description="IPT/TIG" evidence="3">
    <location>
        <begin position="1122"/>
        <end position="1211"/>
    </location>
</feature>
<keyword evidence="6" id="KW-0378">Hydrolase</keyword>
<dbReference type="PANTHER" id="PTHR12143">
    <property type="entry name" value="PEPTIDE N-GLYCANASE PNGASE -RELATED"/>
    <property type="match status" value="1"/>
</dbReference>
<feature type="domain" description="Glycosyl hydrolase family 92 N-terminal" evidence="5">
    <location>
        <begin position="39"/>
        <end position="316"/>
    </location>
</feature>
<name>A0ABT1PP42_9ACTN</name>
<evidence type="ECO:0000256" key="2">
    <source>
        <dbReference type="SAM" id="SignalP"/>
    </source>
</evidence>
<dbReference type="Gene3D" id="1.20.1050.60">
    <property type="entry name" value="alpha-1,2-mannosidase"/>
    <property type="match status" value="1"/>
</dbReference>
<feature type="compositionally biased region" description="Polar residues" evidence="1">
    <location>
        <begin position="280"/>
        <end position="293"/>
    </location>
</feature>
<dbReference type="InterPro" id="IPR005887">
    <property type="entry name" value="GH92_a_mannosidase_put"/>
</dbReference>
<dbReference type="InterPro" id="IPR008928">
    <property type="entry name" value="6-hairpin_glycosidase_sf"/>
</dbReference>
<dbReference type="SUPFAM" id="SSF81296">
    <property type="entry name" value="E set domains"/>
    <property type="match status" value="1"/>
</dbReference>
<dbReference type="Gene3D" id="2.70.98.10">
    <property type="match status" value="1"/>
</dbReference>
<dbReference type="Gene3D" id="2.60.40.10">
    <property type="entry name" value="Immunoglobulins"/>
    <property type="match status" value="1"/>
</dbReference>
<dbReference type="GO" id="GO:0016798">
    <property type="term" value="F:hydrolase activity, acting on glycosyl bonds"/>
    <property type="evidence" value="ECO:0007669"/>
    <property type="project" value="UniProtKB-KW"/>
</dbReference>
<dbReference type="Pfam" id="PF17678">
    <property type="entry name" value="Glyco_hydro_92N"/>
    <property type="match status" value="1"/>
</dbReference>
<dbReference type="NCBIfam" id="TIGR01180">
    <property type="entry name" value="aman2_put"/>
    <property type="match status" value="1"/>
</dbReference>
<dbReference type="RefSeq" id="WP_255918286.1">
    <property type="nucleotide sequence ID" value="NZ_JANFNG010000001.1"/>
</dbReference>
<protein>
    <submittedName>
        <fullName evidence="6">GH92 family glycosyl hydrolase</fullName>
        <ecNumber evidence="6">3.2.1.-</ecNumber>
    </submittedName>
</protein>
<evidence type="ECO:0000313" key="6">
    <source>
        <dbReference type="EMBL" id="MCQ4079440.1"/>
    </source>
</evidence>
<dbReference type="Pfam" id="PF01833">
    <property type="entry name" value="TIG"/>
    <property type="match status" value="1"/>
</dbReference>
<dbReference type="PANTHER" id="PTHR12143:SF39">
    <property type="entry name" value="SECRETED PROTEIN"/>
    <property type="match status" value="1"/>
</dbReference>
<keyword evidence="2" id="KW-0732">Signal</keyword>
<dbReference type="InterPro" id="IPR013783">
    <property type="entry name" value="Ig-like_fold"/>
</dbReference>
<dbReference type="InterPro" id="IPR041371">
    <property type="entry name" value="GH92_N"/>
</dbReference>
<dbReference type="EMBL" id="JANFNG010000001">
    <property type="protein sequence ID" value="MCQ4079440.1"/>
    <property type="molecule type" value="Genomic_DNA"/>
</dbReference>
<dbReference type="Pfam" id="PF07971">
    <property type="entry name" value="Glyco_hydro_92"/>
    <property type="match status" value="1"/>
</dbReference>
<proteinExistence type="predicted"/>
<dbReference type="Gene3D" id="1.20.1610.10">
    <property type="entry name" value="alpha-1,2-mannosidases domains"/>
    <property type="match status" value="1"/>
</dbReference>
<evidence type="ECO:0000313" key="7">
    <source>
        <dbReference type="Proteomes" id="UP001057702"/>
    </source>
</evidence>
<reference evidence="6" key="1">
    <citation type="submission" date="2022-06" db="EMBL/GenBank/DDBJ databases">
        <title>Draft genome sequence of Streptomyces sp. RB6PN25 isolated from peat swamp forest in Thailand.</title>
        <authorList>
            <person name="Duangmal K."/>
            <person name="Klaysubun C."/>
        </authorList>
    </citation>
    <scope>NUCLEOTIDE SEQUENCE</scope>
    <source>
        <strain evidence="6">RB6PN25</strain>
    </source>
</reference>
<sequence length="1409" mass="144146">MRRWWRAITACAALLVAGTLPSPAQAAGGPVLVGDPTSLVNPFIGTGSGGQVVGSIDEFPGASMPFGMLSWSPDTPSRPAAGGYYYNDNSTIGLSVAHVAGAGCDIAGDLPILPTVGAIGSNPAATTEPFSHSNEQASPGYYATKLGSDASISAQVAATTRTGIGQFGFPSTTQANMLFKAGDSQGGNSAAGVSIVGNNEVAGSISGGHFCGTQNTETIYFTATFNRPFASYGTWNGTSVTPGARTTATHGPLRTPQLAPAPGTSPSGHTNPPPGVEAKGSQNRTQVAGTSGPKSGAWVTFDTTQQSQIGMKVAISYVSQANASANLAAEDPGWSVSAVAHQTRAAWRQLLSRIRIGGGTHDQQVEFYTALYHALLGPTVFSDANGQYLGFDNKVHTLPNGKTQYTTFSGWDIYRSEVPLLAALAPEQTSQMMDSLVNDEEQGGWLPKWPVANGYTGVMNGDAADPIITEAYRFGARDFDAKAALAAMIKGATVVPTSSQLGQGYYTERPQLDRYQQLGYVPNTSASSISPVNNGVSETLEYATADFSIGEFADALGQHSTAQTFWRRSQNWTNLFNPATGYLQPRDNSGNFPVGDPLTVGMGNFGQSGYQEGNAAQYNWMVPQNLGGLIDAMGGEAAVDHRLDSFFQQLNVGPNEPYYWAGNEIDLLAPWVYDYAGEPYKTQATVHKLLTSVYSDSPGGEPGNDDVGAMSSWFVWASLGMYPQTPGATALALGAPIFPAAQISLPGGGHVSISAPGASTSSYVQSLKVNGRTSTKDWLPISALTSGSGVDFTLGSAPNTGWGAAPQDAPPSAGYGEVPAIGFLTSMQATVAPGGATTVTIAAQNVTGSPQTVEAGLSAPPGITVTPSSGSLHLPAAGQAELSVTVHADASTPQTFYAVPIKLTAGGSTLPGLTLTVKVVRPGTLLDAFNNAGISNDTAVSAANFDNDGNSYSAQALATAGVTAGHTVTVGGLAYSWPLPDPGYPDNASAAGQQVTLNAPTGTQQIGFLGSATDGPSQGIATLTYADGSTARYWVGLSDWTLNAGKAKPSFGNQIAATLPYRNCSGCSTGRDNATTYVYSTSLPVDPAKTLSSVMLPPTATQGQLHIFAIATSTQPLTGAVLASVIPATASAGQQVTVTGSGFGTSQGSGYLTFSDLGTTWGAPGSNALTLDSWSDSKITFTVPQAGAQARVWAGTPASVTVTNASGQATDTAALEITPTASMSDYYDNTAISPDDNQSCANMDGQGYSLSADALATAGASPGSTVTSGGVTFTWPNVPSCQADNVLAAGQTILLPQHSGAGNVGLLVTSTNGASQGTVTVTYTDGTTVTAPVAVTDWAGTATPPENTAITIPYRNSAGGTSQQLPVSVFEINVPVNPAKNVASVTLPDVGTRLATGSSAMHVFAVGLG</sequence>
<keyword evidence="6" id="KW-0326">Glycosidase</keyword>
<dbReference type="InterPro" id="IPR002909">
    <property type="entry name" value="IPT_dom"/>
</dbReference>
<feature type="domain" description="Glycosyl hydrolase family 92" evidence="4">
    <location>
        <begin position="322"/>
        <end position="795"/>
    </location>
</feature>
<feature type="chain" id="PRO_5045368312" evidence="2">
    <location>
        <begin position="27"/>
        <end position="1409"/>
    </location>
</feature>
<evidence type="ECO:0000259" key="4">
    <source>
        <dbReference type="Pfam" id="PF07971"/>
    </source>
</evidence>
<dbReference type="EC" id="3.2.1.-" evidence="6"/>
<comment type="caution">
    <text evidence="6">The sequence shown here is derived from an EMBL/GenBank/DDBJ whole genome shotgun (WGS) entry which is preliminary data.</text>
</comment>
<evidence type="ECO:0000259" key="3">
    <source>
        <dbReference type="Pfam" id="PF01833"/>
    </source>
</evidence>